<evidence type="ECO:0000256" key="3">
    <source>
        <dbReference type="ARBA" id="ARBA00022618"/>
    </source>
</evidence>
<dbReference type="CDD" id="cd01876">
    <property type="entry name" value="YihA_EngB"/>
    <property type="match status" value="1"/>
</dbReference>
<organism evidence="12 13">
    <name type="scientific">Vibrio stylophorae</name>
    <dbReference type="NCBI Taxonomy" id="659351"/>
    <lineage>
        <taxon>Bacteria</taxon>
        <taxon>Pseudomonadati</taxon>
        <taxon>Pseudomonadota</taxon>
        <taxon>Gammaproteobacteria</taxon>
        <taxon>Vibrionales</taxon>
        <taxon>Vibrionaceae</taxon>
        <taxon>Vibrio</taxon>
    </lineage>
</organism>
<evidence type="ECO:0000256" key="1">
    <source>
        <dbReference type="ARBA" id="ARBA00001946"/>
    </source>
</evidence>
<keyword evidence="3 10" id="KW-0132">Cell division</keyword>
<dbReference type="PANTHER" id="PTHR11649">
    <property type="entry name" value="MSS1/TRME-RELATED GTP-BINDING PROTEIN"/>
    <property type="match status" value="1"/>
</dbReference>
<evidence type="ECO:0000256" key="2">
    <source>
        <dbReference type="ARBA" id="ARBA00009638"/>
    </source>
</evidence>
<dbReference type="InterPro" id="IPR027417">
    <property type="entry name" value="P-loop_NTPase"/>
</dbReference>
<keyword evidence="5 10" id="KW-0547">Nucleotide-binding</keyword>
<keyword evidence="13" id="KW-1185">Reference proteome</keyword>
<keyword evidence="9 10" id="KW-0131">Cell cycle</keyword>
<dbReference type="Proteomes" id="UP000838672">
    <property type="component" value="Unassembled WGS sequence"/>
</dbReference>
<comment type="function">
    <text evidence="10">Necessary for normal cell division and for the maintenance of normal septation.</text>
</comment>
<dbReference type="InterPro" id="IPR006073">
    <property type="entry name" value="GTP-bd"/>
</dbReference>
<evidence type="ECO:0000256" key="5">
    <source>
        <dbReference type="ARBA" id="ARBA00022741"/>
    </source>
</evidence>
<sequence length="264" mass="29648">MRFVIHSRKDSLCSVYTLFHICPVPTQQENPMADTPIIHFQKTHFITSAPTIRDMPEDSGIEVAFAGRSNAGKSSALNRLTNQKSLAKTSKTPGRTQLINVFEVAENKRIIDLPGYGFAQVPLEMKKKWQKSLGEYLQKRHSLKGLVVLMDIRHPLKDLDQDLIFWAVDCNIPVLALLTKADKLKSGARKNTLLKVREAAKDFGGEVQIELFSSLKGIGVDIVQRVLGHWYDERNYPELNVLDSALDMDVASLSEDQDQTSDAE</sequence>
<evidence type="ECO:0000256" key="10">
    <source>
        <dbReference type="HAMAP-Rule" id="MF_00321"/>
    </source>
</evidence>
<comment type="caution">
    <text evidence="12">The sequence shown here is derived from an EMBL/GenBank/DDBJ whole genome shotgun (WGS) entry which is preliminary data.</text>
</comment>
<dbReference type="NCBIfam" id="TIGR03598">
    <property type="entry name" value="GTPase_YsxC"/>
    <property type="match status" value="1"/>
</dbReference>
<evidence type="ECO:0000256" key="7">
    <source>
        <dbReference type="ARBA" id="ARBA00023134"/>
    </source>
</evidence>
<dbReference type="InterPro" id="IPR019987">
    <property type="entry name" value="GTP-bd_ribosome_bio_YsxC"/>
</dbReference>
<evidence type="ECO:0000313" key="12">
    <source>
        <dbReference type="EMBL" id="CAH0532313.1"/>
    </source>
</evidence>
<proteinExistence type="inferred from homology"/>
<dbReference type="SUPFAM" id="SSF52540">
    <property type="entry name" value="P-loop containing nucleoside triphosphate hydrolases"/>
    <property type="match status" value="1"/>
</dbReference>
<dbReference type="PROSITE" id="PS51706">
    <property type="entry name" value="G_ENGB"/>
    <property type="match status" value="1"/>
</dbReference>
<evidence type="ECO:0000256" key="9">
    <source>
        <dbReference type="ARBA" id="ARBA00023306"/>
    </source>
</evidence>
<keyword evidence="8 10" id="KW-0717">Septation</keyword>
<evidence type="ECO:0000256" key="4">
    <source>
        <dbReference type="ARBA" id="ARBA00022723"/>
    </source>
</evidence>
<evidence type="ECO:0000256" key="8">
    <source>
        <dbReference type="ARBA" id="ARBA00023210"/>
    </source>
</evidence>
<name>A0ABM8ZPT2_9VIBR</name>
<accession>A0ABM8ZPT2</accession>
<dbReference type="PANTHER" id="PTHR11649:SF13">
    <property type="entry name" value="ENGB-TYPE G DOMAIN-CONTAINING PROTEIN"/>
    <property type="match status" value="1"/>
</dbReference>
<protein>
    <recommendedName>
        <fullName evidence="10">Probable GTP-binding protein EngB</fullName>
    </recommendedName>
</protein>
<feature type="domain" description="EngB-type G" evidence="11">
    <location>
        <begin position="59"/>
        <end position="233"/>
    </location>
</feature>
<reference evidence="12" key="1">
    <citation type="submission" date="2021-11" db="EMBL/GenBank/DDBJ databases">
        <authorList>
            <person name="Rodrigo-Torres L."/>
            <person name="Arahal R. D."/>
            <person name="Lucena T."/>
        </authorList>
    </citation>
    <scope>NUCLEOTIDE SEQUENCE</scope>
    <source>
        <strain evidence="12">CECT 7929</strain>
    </source>
</reference>
<dbReference type="Gene3D" id="3.40.50.300">
    <property type="entry name" value="P-loop containing nucleotide triphosphate hydrolases"/>
    <property type="match status" value="1"/>
</dbReference>
<comment type="similarity">
    <text evidence="2 10">Belongs to the TRAFAC class TrmE-Era-EngA-EngB-Septin-like GTPase superfamily. EngB GTPase family.</text>
</comment>
<keyword evidence="4" id="KW-0479">Metal-binding</keyword>
<gene>
    <name evidence="10 12" type="primary">engB</name>
    <name evidence="12" type="ORF">VST7929_00130</name>
</gene>
<dbReference type="EMBL" id="CAKLDI010000001">
    <property type="protein sequence ID" value="CAH0532313.1"/>
    <property type="molecule type" value="Genomic_DNA"/>
</dbReference>
<evidence type="ECO:0000256" key="6">
    <source>
        <dbReference type="ARBA" id="ARBA00022842"/>
    </source>
</evidence>
<evidence type="ECO:0000259" key="11">
    <source>
        <dbReference type="PROSITE" id="PS51706"/>
    </source>
</evidence>
<keyword evidence="7 10" id="KW-0342">GTP-binding</keyword>
<keyword evidence="6" id="KW-0460">Magnesium</keyword>
<evidence type="ECO:0000313" key="13">
    <source>
        <dbReference type="Proteomes" id="UP000838672"/>
    </source>
</evidence>
<comment type="cofactor">
    <cofactor evidence="1">
        <name>Mg(2+)</name>
        <dbReference type="ChEBI" id="CHEBI:18420"/>
    </cofactor>
</comment>
<dbReference type="InterPro" id="IPR030393">
    <property type="entry name" value="G_ENGB_dom"/>
</dbReference>
<dbReference type="HAMAP" id="MF_00321">
    <property type="entry name" value="GTPase_EngB"/>
    <property type="match status" value="1"/>
</dbReference>
<dbReference type="Pfam" id="PF01926">
    <property type="entry name" value="MMR_HSR1"/>
    <property type="match status" value="1"/>
</dbReference>